<name>A0A8H6YV31_9AGAR</name>
<evidence type="ECO:0000313" key="2">
    <source>
        <dbReference type="EMBL" id="KAF7365356.1"/>
    </source>
</evidence>
<keyword evidence="3" id="KW-1185">Reference proteome</keyword>
<dbReference type="OrthoDB" id="2931201at2759"/>
<dbReference type="AlphaFoldDB" id="A0A8H6YV31"/>
<protein>
    <submittedName>
        <fullName evidence="2">Uncharacterized protein</fullName>
    </submittedName>
</protein>
<feature type="region of interest" description="Disordered" evidence="1">
    <location>
        <begin position="21"/>
        <end position="42"/>
    </location>
</feature>
<accession>A0A8H6YV31</accession>
<organism evidence="2 3">
    <name type="scientific">Mycena venus</name>
    <dbReference type="NCBI Taxonomy" id="2733690"/>
    <lineage>
        <taxon>Eukaryota</taxon>
        <taxon>Fungi</taxon>
        <taxon>Dikarya</taxon>
        <taxon>Basidiomycota</taxon>
        <taxon>Agaricomycotina</taxon>
        <taxon>Agaricomycetes</taxon>
        <taxon>Agaricomycetidae</taxon>
        <taxon>Agaricales</taxon>
        <taxon>Marasmiineae</taxon>
        <taxon>Mycenaceae</taxon>
        <taxon>Mycena</taxon>
    </lineage>
</organism>
<evidence type="ECO:0000313" key="3">
    <source>
        <dbReference type="Proteomes" id="UP000620124"/>
    </source>
</evidence>
<proteinExistence type="predicted"/>
<reference evidence="2" key="1">
    <citation type="submission" date="2020-05" db="EMBL/GenBank/DDBJ databases">
        <title>Mycena genomes resolve the evolution of fungal bioluminescence.</title>
        <authorList>
            <person name="Tsai I.J."/>
        </authorList>
    </citation>
    <scope>NUCLEOTIDE SEQUENCE</scope>
    <source>
        <strain evidence="2">CCC161011</strain>
    </source>
</reference>
<dbReference type="Proteomes" id="UP000620124">
    <property type="component" value="Unassembled WGS sequence"/>
</dbReference>
<dbReference type="EMBL" id="JACAZI010000003">
    <property type="protein sequence ID" value="KAF7365356.1"/>
    <property type="molecule type" value="Genomic_DNA"/>
</dbReference>
<sequence>MAVSMEAPVFQEWAAVAHLVQPPKESVRPEPKDTEPPPPIPDNLLGRECLYGYIVTAELMETYRATHHPNDPLPNPNLCLAWNHTTIYNVATSLGLKVFIDHLDTHDIAWFSYTKGGIVKARRVPTPPRLERFAKELGLTEQPQWHDAGLPVQN</sequence>
<gene>
    <name evidence="2" type="ORF">MVEN_00407600</name>
</gene>
<evidence type="ECO:0000256" key="1">
    <source>
        <dbReference type="SAM" id="MobiDB-lite"/>
    </source>
</evidence>
<comment type="caution">
    <text evidence="2">The sequence shown here is derived from an EMBL/GenBank/DDBJ whole genome shotgun (WGS) entry which is preliminary data.</text>
</comment>
<feature type="compositionally biased region" description="Basic and acidic residues" evidence="1">
    <location>
        <begin position="25"/>
        <end position="35"/>
    </location>
</feature>